<evidence type="ECO:0000256" key="10">
    <source>
        <dbReference type="RuleBase" id="RU003662"/>
    </source>
</evidence>
<dbReference type="InterPro" id="IPR011060">
    <property type="entry name" value="RibuloseP-bd_barrel"/>
</dbReference>
<evidence type="ECO:0000256" key="2">
    <source>
        <dbReference type="ARBA" id="ARBA00004733"/>
    </source>
</evidence>
<feature type="active site" description="Proton acceptor" evidence="9">
    <location>
        <position position="73"/>
    </location>
</feature>
<comment type="subunit">
    <text evidence="3 9">Tetramer of two alpha and two beta chains.</text>
</comment>
<keyword evidence="5 9" id="KW-0822">Tryptophan biosynthesis</keyword>
<feature type="active site" description="Proton acceptor" evidence="9">
    <location>
        <position position="84"/>
    </location>
</feature>
<dbReference type="GO" id="GO:0005829">
    <property type="term" value="C:cytosol"/>
    <property type="evidence" value="ECO:0007669"/>
    <property type="project" value="TreeGrafter"/>
</dbReference>
<dbReference type="UniPathway" id="UPA00035">
    <property type="reaction ID" value="UER00044"/>
</dbReference>
<dbReference type="Gene3D" id="3.20.20.70">
    <property type="entry name" value="Aldolase class I"/>
    <property type="match status" value="1"/>
</dbReference>
<comment type="pathway">
    <text evidence="2 9">Amino-acid biosynthesis; L-tryptophan biosynthesis; L-tryptophan from chorismate: step 5/5.</text>
</comment>
<organism evidence="11 12">
    <name type="scientific">Pedobacter soli</name>
    <dbReference type="NCBI Taxonomy" id="390242"/>
    <lineage>
        <taxon>Bacteria</taxon>
        <taxon>Pseudomonadati</taxon>
        <taxon>Bacteroidota</taxon>
        <taxon>Sphingobacteriia</taxon>
        <taxon>Sphingobacteriales</taxon>
        <taxon>Sphingobacteriaceae</taxon>
        <taxon>Pedobacter</taxon>
    </lineage>
</organism>
<evidence type="ECO:0000256" key="3">
    <source>
        <dbReference type="ARBA" id="ARBA00011270"/>
    </source>
</evidence>
<dbReference type="InterPro" id="IPR002028">
    <property type="entry name" value="Trp_synthase_suA"/>
</dbReference>
<comment type="function">
    <text evidence="1 9">The alpha subunit is responsible for the aldol cleavage of indoleglycerol phosphate to indole and glyceraldehyde 3-phosphate.</text>
</comment>
<dbReference type="AlphaFoldDB" id="A0A1G6V6C3"/>
<dbReference type="InterPro" id="IPR013785">
    <property type="entry name" value="Aldolase_TIM"/>
</dbReference>
<dbReference type="EMBL" id="FMZH01000006">
    <property type="protein sequence ID" value="SDD49172.1"/>
    <property type="molecule type" value="Genomic_DNA"/>
</dbReference>
<comment type="catalytic activity">
    <reaction evidence="8 9">
        <text>(1S,2R)-1-C-(indol-3-yl)glycerol 3-phosphate + L-serine = D-glyceraldehyde 3-phosphate + L-tryptophan + H2O</text>
        <dbReference type="Rhea" id="RHEA:10532"/>
        <dbReference type="ChEBI" id="CHEBI:15377"/>
        <dbReference type="ChEBI" id="CHEBI:33384"/>
        <dbReference type="ChEBI" id="CHEBI:57912"/>
        <dbReference type="ChEBI" id="CHEBI:58866"/>
        <dbReference type="ChEBI" id="CHEBI:59776"/>
        <dbReference type="EC" id="4.2.1.20"/>
    </reaction>
</comment>
<evidence type="ECO:0000256" key="6">
    <source>
        <dbReference type="ARBA" id="ARBA00023141"/>
    </source>
</evidence>
<dbReference type="PANTHER" id="PTHR43406:SF1">
    <property type="entry name" value="TRYPTOPHAN SYNTHASE ALPHA CHAIN, CHLOROPLASTIC"/>
    <property type="match status" value="1"/>
</dbReference>
<dbReference type="EC" id="4.2.1.20" evidence="9"/>
<keyword evidence="6 9" id="KW-0057">Aromatic amino acid biosynthesis</keyword>
<dbReference type="InterPro" id="IPR018204">
    <property type="entry name" value="Trp_synthase_alpha_AS"/>
</dbReference>
<dbReference type="NCBIfam" id="TIGR00262">
    <property type="entry name" value="trpA"/>
    <property type="match status" value="1"/>
</dbReference>
<protein>
    <recommendedName>
        <fullName evidence="9">Tryptophan synthase alpha chain</fullName>
        <ecNumber evidence="9">4.2.1.20</ecNumber>
    </recommendedName>
</protein>
<accession>A0A1G6V6C3</accession>
<dbReference type="PANTHER" id="PTHR43406">
    <property type="entry name" value="TRYPTOPHAN SYNTHASE, ALPHA CHAIN"/>
    <property type="match status" value="1"/>
</dbReference>
<evidence type="ECO:0000256" key="1">
    <source>
        <dbReference type="ARBA" id="ARBA00003365"/>
    </source>
</evidence>
<dbReference type="Pfam" id="PF00290">
    <property type="entry name" value="Trp_syntA"/>
    <property type="match status" value="1"/>
</dbReference>
<name>A0A1G6V6C3_9SPHI</name>
<gene>
    <name evidence="9" type="primary">trpA</name>
    <name evidence="11" type="ORF">SAMN04488024_10610</name>
</gene>
<dbReference type="PROSITE" id="PS00167">
    <property type="entry name" value="TRP_SYNTHASE_ALPHA"/>
    <property type="match status" value="1"/>
</dbReference>
<reference evidence="12" key="1">
    <citation type="submission" date="2016-10" db="EMBL/GenBank/DDBJ databases">
        <authorList>
            <person name="Varghese N."/>
            <person name="Submissions S."/>
        </authorList>
    </citation>
    <scope>NUCLEOTIDE SEQUENCE [LARGE SCALE GENOMIC DNA]</scope>
    <source>
        <strain evidence="12">DSM 18609</strain>
    </source>
</reference>
<dbReference type="Proteomes" id="UP000199455">
    <property type="component" value="Unassembled WGS sequence"/>
</dbReference>
<evidence type="ECO:0000256" key="8">
    <source>
        <dbReference type="ARBA" id="ARBA00049047"/>
    </source>
</evidence>
<evidence type="ECO:0000256" key="5">
    <source>
        <dbReference type="ARBA" id="ARBA00022822"/>
    </source>
</evidence>
<sequence>MSRRAFQRGAKSNISSLTSQVSDLKSQKMNRIKKLFQEKKNILSIYYTAGYPNLGDTIQIAEALQKSGADILEIGFPYSDPVADGPVIQASSKQSLDQGMTLKVLFEQLKDLRKNVTIPVLLMGYVNPVLQFGVENFCKACAEVGVDGCIVPDLPMAEYEEFYQECFEKHNLSNVFLITPQTAEERIHKIDGLTNSFIYLLSSSATTGKNLEVGNTTEAYFGRIKALNLKNPTMIGFGISDKQTFDKACSYANGAIIGTAFVKAIAEGNLEESVSNFMKKFRD</sequence>
<dbReference type="GO" id="GO:0004834">
    <property type="term" value="F:tryptophan synthase activity"/>
    <property type="evidence" value="ECO:0007669"/>
    <property type="project" value="UniProtKB-UniRule"/>
</dbReference>
<keyword evidence="12" id="KW-1185">Reference proteome</keyword>
<proteinExistence type="inferred from homology"/>
<evidence type="ECO:0000256" key="7">
    <source>
        <dbReference type="ARBA" id="ARBA00023239"/>
    </source>
</evidence>
<keyword evidence="7 9" id="KW-0456">Lyase</keyword>
<evidence type="ECO:0000313" key="12">
    <source>
        <dbReference type="Proteomes" id="UP000199455"/>
    </source>
</evidence>
<dbReference type="HAMAP" id="MF_00131">
    <property type="entry name" value="Trp_synth_alpha"/>
    <property type="match status" value="1"/>
</dbReference>
<keyword evidence="4 9" id="KW-0028">Amino-acid biosynthesis</keyword>
<dbReference type="STRING" id="390242.SAMN04488024_10610"/>
<dbReference type="SUPFAM" id="SSF51366">
    <property type="entry name" value="Ribulose-phoshate binding barrel"/>
    <property type="match status" value="1"/>
</dbReference>
<evidence type="ECO:0000313" key="11">
    <source>
        <dbReference type="EMBL" id="SDD49172.1"/>
    </source>
</evidence>
<comment type="similarity">
    <text evidence="9 10">Belongs to the TrpA family.</text>
</comment>
<evidence type="ECO:0000256" key="9">
    <source>
        <dbReference type="HAMAP-Rule" id="MF_00131"/>
    </source>
</evidence>
<dbReference type="FunFam" id="3.20.20.70:FF:000037">
    <property type="entry name" value="Tryptophan synthase alpha chain"/>
    <property type="match status" value="1"/>
</dbReference>
<dbReference type="CDD" id="cd04724">
    <property type="entry name" value="Tryptophan_synthase_alpha"/>
    <property type="match status" value="1"/>
</dbReference>
<evidence type="ECO:0000256" key="4">
    <source>
        <dbReference type="ARBA" id="ARBA00022605"/>
    </source>
</evidence>